<dbReference type="GO" id="GO:0030170">
    <property type="term" value="F:pyridoxal phosphate binding"/>
    <property type="evidence" value="ECO:0007669"/>
    <property type="project" value="InterPro"/>
</dbReference>
<keyword evidence="6" id="KW-0368">Histidine biosynthesis</keyword>
<name>A0A6J6LRG0_9ZZZZ</name>
<dbReference type="GO" id="GO:0004400">
    <property type="term" value="F:histidinol-phosphate transaminase activity"/>
    <property type="evidence" value="ECO:0007669"/>
    <property type="project" value="InterPro"/>
</dbReference>
<evidence type="ECO:0000256" key="7">
    <source>
        <dbReference type="ARBA" id="ARBA00029440"/>
    </source>
</evidence>
<dbReference type="PANTHER" id="PTHR42885">
    <property type="entry name" value="HISTIDINOL-PHOSPHATE AMINOTRANSFERASE-RELATED"/>
    <property type="match status" value="1"/>
</dbReference>
<sequence length="355" mass="38936">MTSFNPREQIQAMTGYHSAQVDVSIRLNTNESPFAPPDGWLDAVSDIVRTVQWNRYPDRAATELRATIAKRHGVSPENIFVANGSNEVIQTILLAYGGAGRRVATFEPTYQMYSQIARVTGAEVVEGERNADLTLDPQEIKRVLTSYSPAVTFLCNPNNPTGLIEPRENLEAMLAHTSGVVVLDEAYAEFSEWSAVDMVSDELPLAVTRTFSKTLSLAALRVGYVVAPRQMVADLEIAVLPYHLDAFKQAATMAALGFVSEMEQRVEAIKSERARIFAAISAMDCEVWSSGSNFILFRPRSSEATEVWKRMVASGVLVRDCSSWPRLAGCLRVTVGTVEENSAFLGALSHALLGQ</sequence>
<evidence type="ECO:0000256" key="3">
    <source>
        <dbReference type="ARBA" id="ARBA00022605"/>
    </source>
</evidence>
<gene>
    <name evidence="10" type="ORF">UFOPK2334_00159</name>
    <name evidence="11" type="ORF">UFOPK2870_00548</name>
    <name evidence="9" type="ORF">UFOPK4179_00083</name>
</gene>
<dbReference type="Gene3D" id="3.40.640.10">
    <property type="entry name" value="Type I PLP-dependent aspartate aminotransferase-like (Major domain)"/>
    <property type="match status" value="1"/>
</dbReference>
<accession>A0A6J6LRG0</accession>
<proteinExistence type="inferred from homology"/>
<dbReference type="SUPFAM" id="SSF53383">
    <property type="entry name" value="PLP-dependent transferases"/>
    <property type="match status" value="1"/>
</dbReference>
<evidence type="ECO:0000256" key="6">
    <source>
        <dbReference type="ARBA" id="ARBA00023102"/>
    </source>
</evidence>
<keyword evidence="2" id="KW-0032">Aminotransferase</keyword>
<dbReference type="InterPro" id="IPR004839">
    <property type="entry name" value="Aminotransferase_I/II_large"/>
</dbReference>
<reference evidence="10" key="1">
    <citation type="submission" date="2020-05" db="EMBL/GenBank/DDBJ databases">
        <authorList>
            <person name="Chiriac C."/>
            <person name="Salcher M."/>
            <person name="Ghai R."/>
            <person name="Kavagutti S V."/>
        </authorList>
    </citation>
    <scope>NUCLEOTIDE SEQUENCE</scope>
</reference>
<dbReference type="NCBIfam" id="TIGR01141">
    <property type="entry name" value="hisC"/>
    <property type="match status" value="1"/>
</dbReference>
<dbReference type="EMBL" id="CAETWZ010000004">
    <property type="protein sequence ID" value="CAB4367302.1"/>
    <property type="molecule type" value="Genomic_DNA"/>
</dbReference>
<feature type="domain" description="Aminotransferase class I/classII large" evidence="8">
    <location>
        <begin position="25"/>
        <end position="347"/>
    </location>
</feature>
<comment type="cofactor">
    <cofactor evidence="1">
        <name>pyridoxal 5'-phosphate</name>
        <dbReference type="ChEBI" id="CHEBI:597326"/>
    </cofactor>
</comment>
<dbReference type="InterPro" id="IPR015422">
    <property type="entry name" value="PyrdxlP-dep_Trfase_small"/>
</dbReference>
<evidence type="ECO:0000259" key="8">
    <source>
        <dbReference type="Pfam" id="PF00155"/>
    </source>
</evidence>
<evidence type="ECO:0000256" key="1">
    <source>
        <dbReference type="ARBA" id="ARBA00001933"/>
    </source>
</evidence>
<evidence type="ECO:0000256" key="2">
    <source>
        <dbReference type="ARBA" id="ARBA00022576"/>
    </source>
</evidence>
<evidence type="ECO:0000313" key="9">
    <source>
        <dbReference type="EMBL" id="CAB4367302.1"/>
    </source>
</evidence>
<dbReference type="InterPro" id="IPR005861">
    <property type="entry name" value="HisP_aminotrans"/>
</dbReference>
<keyword evidence="3" id="KW-0028">Amino-acid biosynthesis</keyword>
<keyword evidence="5" id="KW-0663">Pyridoxal phosphate</keyword>
<dbReference type="HAMAP" id="MF_01023">
    <property type="entry name" value="HisC_aminotrans_2"/>
    <property type="match status" value="1"/>
</dbReference>
<keyword evidence="4" id="KW-0808">Transferase</keyword>
<dbReference type="GO" id="GO:0000105">
    <property type="term" value="P:L-histidine biosynthetic process"/>
    <property type="evidence" value="ECO:0007669"/>
    <property type="project" value="UniProtKB-KW"/>
</dbReference>
<evidence type="ECO:0000256" key="4">
    <source>
        <dbReference type="ARBA" id="ARBA00022679"/>
    </source>
</evidence>
<dbReference type="CDD" id="cd00609">
    <property type="entry name" value="AAT_like"/>
    <property type="match status" value="1"/>
</dbReference>
<evidence type="ECO:0000313" key="10">
    <source>
        <dbReference type="EMBL" id="CAB4664460.1"/>
    </source>
</evidence>
<organism evidence="10">
    <name type="scientific">freshwater metagenome</name>
    <dbReference type="NCBI Taxonomy" id="449393"/>
    <lineage>
        <taxon>unclassified sequences</taxon>
        <taxon>metagenomes</taxon>
        <taxon>ecological metagenomes</taxon>
    </lineage>
</organism>
<dbReference type="PANTHER" id="PTHR42885:SF2">
    <property type="entry name" value="HISTIDINOL-PHOSPHATE AMINOTRANSFERASE"/>
    <property type="match status" value="1"/>
</dbReference>
<dbReference type="EMBL" id="CAEZZL010000030">
    <property type="protein sequence ID" value="CAB4759328.1"/>
    <property type="molecule type" value="Genomic_DNA"/>
</dbReference>
<dbReference type="InterPro" id="IPR015424">
    <property type="entry name" value="PyrdxlP-dep_Trfase"/>
</dbReference>
<dbReference type="AlphaFoldDB" id="A0A6J6LRG0"/>
<dbReference type="Pfam" id="PF00155">
    <property type="entry name" value="Aminotran_1_2"/>
    <property type="match status" value="1"/>
</dbReference>
<dbReference type="InterPro" id="IPR015421">
    <property type="entry name" value="PyrdxlP-dep_Trfase_major"/>
</dbReference>
<dbReference type="EMBL" id="CAEZXA010000006">
    <property type="protein sequence ID" value="CAB4664460.1"/>
    <property type="molecule type" value="Genomic_DNA"/>
</dbReference>
<comment type="pathway">
    <text evidence="7">Amino-acid biosynthesis.</text>
</comment>
<protein>
    <submittedName>
        <fullName evidence="10">Unannotated protein</fullName>
    </submittedName>
</protein>
<evidence type="ECO:0000256" key="5">
    <source>
        <dbReference type="ARBA" id="ARBA00022898"/>
    </source>
</evidence>
<evidence type="ECO:0000313" key="11">
    <source>
        <dbReference type="EMBL" id="CAB4759328.1"/>
    </source>
</evidence>
<dbReference type="Gene3D" id="3.90.1150.10">
    <property type="entry name" value="Aspartate Aminotransferase, domain 1"/>
    <property type="match status" value="1"/>
</dbReference>